<sequence length="314" mass="37919">MMKKFFYHKRQQKIGIYHFKDDILSIGKIIKIVKNHLFMESYDTNNVKDGIKIFSIDKIKRIILKSDYIEKLENIKKINQFFDFFNVKMTSFEDACKEIIKKQYLILLNLGDDSTELGYLFKKEGGYYYFRIVNKELKEISTEIFTEDYIKEIKIITNEKNIQNKPLNKIELYSGKVYRGNLLFNKEKIVIFKEIIEFSEENHVLILRKENIREITEIYKEEKIKYKNIKKYIQSENNIDFFNILEICMKFKFLVFIDSINFDETKVGIIEKIFNETYIQIKLLDENYHFVEKLKIKSSEIDILRIKNYSLNTN</sequence>
<dbReference type="Proteomes" id="UP000321378">
    <property type="component" value="Chromosome"/>
</dbReference>
<evidence type="ECO:0000313" key="2">
    <source>
        <dbReference type="Proteomes" id="UP000321378"/>
    </source>
</evidence>
<dbReference type="RefSeq" id="WP_146997436.1">
    <property type="nucleotide sequence ID" value="NZ_AP019840.1"/>
</dbReference>
<protein>
    <submittedName>
        <fullName evidence="1">Uncharacterized protein</fullName>
    </submittedName>
</protein>
<name>A0A510L4T4_9FUSO</name>
<gene>
    <name evidence="1" type="ORF">JMUB3935_2279</name>
</gene>
<dbReference type="AlphaFoldDB" id="A0A510L4T4"/>
<accession>A0A510L4T4</accession>
<organism evidence="1 2">
    <name type="scientific">Leptotrichia trevisanii</name>
    <dbReference type="NCBI Taxonomy" id="109328"/>
    <lineage>
        <taxon>Bacteria</taxon>
        <taxon>Fusobacteriati</taxon>
        <taxon>Fusobacteriota</taxon>
        <taxon>Fusobacteriia</taxon>
        <taxon>Fusobacteriales</taxon>
        <taxon>Leptotrichiaceae</taxon>
        <taxon>Leptotrichia</taxon>
    </lineage>
</organism>
<evidence type="ECO:0000313" key="1">
    <source>
        <dbReference type="EMBL" id="BBM53292.1"/>
    </source>
</evidence>
<proteinExistence type="predicted"/>
<reference evidence="1 2" key="1">
    <citation type="submission" date="2019-07" db="EMBL/GenBank/DDBJ databases">
        <title>Complete Genome Sequence of Leptotrichia trevisanii Strain JMUB3935.</title>
        <authorList>
            <person name="Watanabe S."/>
            <person name="Cui L."/>
        </authorList>
    </citation>
    <scope>NUCLEOTIDE SEQUENCE [LARGE SCALE GENOMIC DNA]</scope>
    <source>
        <strain evidence="1 2">JMUB3935</strain>
    </source>
</reference>
<dbReference type="EMBL" id="AP019840">
    <property type="protein sequence ID" value="BBM53292.1"/>
    <property type="molecule type" value="Genomic_DNA"/>
</dbReference>